<feature type="region of interest" description="Disordered" evidence="2">
    <location>
        <begin position="147"/>
        <end position="168"/>
    </location>
</feature>
<dbReference type="EMBL" id="JAVXUP010004728">
    <property type="protein sequence ID" value="KAK2996761.1"/>
    <property type="molecule type" value="Genomic_DNA"/>
</dbReference>
<evidence type="ECO:0000256" key="1">
    <source>
        <dbReference type="SAM" id="Coils"/>
    </source>
</evidence>
<dbReference type="Proteomes" id="UP001188597">
    <property type="component" value="Unassembled WGS sequence"/>
</dbReference>
<feature type="coiled-coil region" evidence="1">
    <location>
        <begin position="49"/>
        <end position="90"/>
    </location>
</feature>
<dbReference type="AlphaFoldDB" id="A0AA88SC81"/>
<sequence>MAGSDPQKQLLTIIRDFATEKSQGERRIVNFKRRTQELQSELDAVNAGLEDSKRLKEVTEQELKGYEVELAMAEASIQTLEDEISSIKSDFESLFVNARISMIQEDISAIGSNLEAIKYAKMKWACEKQQKINFQDTVKYAFNEANSNGTASKDEPGSKATNAEDAEVSRRALENKLPQIMSQTTAVEQEYPADQNANKQIQQELLDVERKTSEFEETCASLGDELQKRCVCPSCHLNNVEALGGILQKTDRVIPKYIQNTNSIREDLTVKSEDTAVGMIGGSGATLALADFTTSTCVEKRAET</sequence>
<accession>A0AA88SC81</accession>
<evidence type="ECO:0000256" key="2">
    <source>
        <dbReference type="SAM" id="MobiDB-lite"/>
    </source>
</evidence>
<keyword evidence="1" id="KW-0175">Coiled coil</keyword>
<dbReference type="InterPro" id="IPR053327">
    <property type="entry name" value="KIP"/>
</dbReference>
<dbReference type="PANTHER" id="PTHR36001:SF2">
    <property type="entry name" value="CTAGE FAMILY PROTEIN-RELATED"/>
    <property type="match status" value="1"/>
</dbReference>
<dbReference type="PANTHER" id="PTHR36001">
    <property type="entry name" value="CTAGE FAMILY PROTEIN-RELATED"/>
    <property type="match status" value="1"/>
</dbReference>
<reference evidence="3" key="1">
    <citation type="submission" date="2022-12" db="EMBL/GenBank/DDBJ databases">
        <title>Draft genome assemblies for two species of Escallonia (Escalloniales).</title>
        <authorList>
            <person name="Chanderbali A."/>
            <person name="Dervinis C."/>
            <person name="Anghel I."/>
            <person name="Soltis D."/>
            <person name="Soltis P."/>
            <person name="Zapata F."/>
        </authorList>
    </citation>
    <scope>NUCLEOTIDE SEQUENCE</scope>
    <source>
        <strain evidence="3">UCBG64.0493</strain>
        <tissue evidence="3">Leaf</tissue>
    </source>
</reference>
<name>A0AA88SC81_9ASTE</name>
<proteinExistence type="predicted"/>
<evidence type="ECO:0000313" key="4">
    <source>
        <dbReference type="Proteomes" id="UP001188597"/>
    </source>
</evidence>
<dbReference type="SUPFAM" id="SSF57997">
    <property type="entry name" value="Tropomyosin"/>
    <property type="match status" value="1"/>
</dbReference>
<protein>
    <submittedName>
        <fullName evidence="3">Uncharacterized protein</fullName>
    </submittedName>
</protein>
<organism evidence="3 4">
    <name type="scientific">Escallonia herrerae</name>
    <dbReference type="NCBI Taxonomy" id="1293975"/>
    <lineage>
        <taxon>Eukaryota</taxon>
        <taxon>Viridiplantae</taxon>
        <taxon>Streptophyta</taxon>
        <taxon>Embryophyta</taxon>
        <taxon>Tracheophyta</taxon>
        <taxon>Spermatophyta</taxon>
        <taxon>Magnoliopsida</taxon>
        <taxon>eudicotyledons</taxon>
        <taxon>Gunneridae</taxon>
        <taxon>Pentapetalae</taxon>
        <taxon>asterids</taxon>
        <taxon>campanulids</taxon>
        <taxon>Escalloniales</taxon>
        <taxon>Escalloniaceae</taxon>
        <taxon>Escallonia</taxon>
    </lineage>
</organism>
<gene>
    <name evidence="3" type="ORF">RJ639_025960</name>
</gene>
<comment type="caution">
    <text evidence="3">The sequence shown here is derived from an EMBL/GenBank/DDBJ whole genome shotgun (WGS) entry which is preliminary data.</text>
</comment>
<evidence type="ECO:0000313" key="3">
    <source>
        <dbReference type="EMBL" id="KAK2996761.1"/>
    </source>
</evidence>
<feature type="non-terminal residue" evidence="3">
    <location>
        <position position="304"/>
    </location>
</feature>
<keyword evidence="4" id="KW-1185">Reference proteome</keyword>